<protein>
    <submittedName>
        <fullName evidence="3">DDE_Tnp_IS1595 domain-containing protein</fullName>
    </submittedName>
</protein>
<name>A0A183F2F8_HELPZ</name>
<evidence type="ECO:0000313" key="2">
    <source>
        <dbReference type="Proteomes" id="UP000050761"/>
    </source>
</evidence>
<reference evidence="1 2" key="1">
    <citation type="submission" date="2018-11" db="EMBL/GenBank/DDBJ databases">
        <authorList>
            <consortium name="Pathogen Informatics"/>
        </authorList>
    </citation>
    <scope>NUCLEOTIDE SEQUENCE [LARGE SCALE GENOMIC DNA]</scope>
</reference>
<gene>
    <name evidence="1" type="ORF">HPBE_LOCUS310</name>
</gene>
<dbReference type="EMBL" id="UZAH01000196">
    <property type="protein sequence ID" value="VDO18692.1"/>
    <property type="molecule type" value="Genomic_DNA"/>
</dbReference>
<dbReference type="PANTHER" id="PTHR47163">
    <property type="entry name" value="DDE_TNP_IS1595 DOMAIN-CONTAINING PROTEIN"/>
    <property type="match status" value="1"/>
</dbReference>
<accession>A0A3P7WMN1</accession>
<accession>A0A183F2F8</accession>
<organism evidence="2 3">
    <name type="scientific">Heligmosomoides polygyrus</name>
    <name type="common">Parasitic roundworm</name>
    <dbReference type="NCBI Taxonomy" id="6339"/>
    <lineage>
        <taxon>Eukaryota</taxon>
        <taxon>Metazoa</taxon>
        <taxon>Ecdysozoa</taxon>
        <taxon>Nematoda</taxon>
        <taxon>Chromadorea</taxon>
        <taxon>Rhabditida</taxon>
        <taxon>Rhabditina</taxon>
        <taxon>Rhabditomorpha</taxon>
        <taxon>Strongyloidea</taxon>
        <taxon>Heligmosomidae</taxon>
        <taxon>Heligmosomoides</taxon>
    </lineage>
</organism>
<dbReference type="WBParaSite" id="HPBE_0000030901-mRNA-1">
    <property type="protein sequence ID" value="HPBE_0000030901-mRNA-1"/>
    <property type="gene ID" value="HPBE_0000030901"/>
</dbReference>
<dbReference type="Proteomes" id="UP000050761">
    <property type="component" value="Unassembled WGS sequence"/>
</dbReference>
<dbReference type="OrthoDB" id="424490at2759"/>
<sequence>MEDCAANLKSLQSFSLSTSWDEFDRMSVEEFDAFLADRGLLWRTRKCPSCRFPCSLSCQRGDDGQAVRLRFECTRNQCRRAGVPRKFGYLKGTFFEQLTGSRKKLFLASALFVDDVGTLGDRTKQCDVNKNTMTQWNQWFRDVIVESFFESEPSRKIGGPNTILQLETTYIAERKCSRGRALRDCWIVGGIIDDSKEIFAEITTKGDPVTLDSILTKHILPGTTIGNLGYVHNTVDHHGGLDDSFSDVHSQGTENAWSLVKRTVKKFGLKGALEKDRFLESVWKWQHQNEPKLYLLWREIAKRYPLVD</sequence>
<reference evidence="3" key="2">
    <citation type="submission" date="2019-09" db="UniProtKB">
        <authorList>
            <consortium name="WormBaseParasite"/>
        </authorList>
    </citation>
    <scope>IDENTIFICATION</scope>
</reference>
<proteinExistence type="predicted"/>
<dbReference type="InterPro" id="IPR053164">
    <property type="entry name" value="IS1016-like_transposase"/>
</dbReference>
<evidence type="ECO:0000313" key="3">
    <source>
        <dbReference type="WBParaSite" id="HPBE_0000030901-mRNA-1"/>
    </source>
</evidence>
<evidence type="ECO:0000313" key="1">
    <source>
        <dbReference type="EMBL" id="VDO18692.1"/>
    </source>
</evidence>
<dbReference type="AlphaFoldDB" id="A0A183F2F8"/>
<dbReference type="PANTHER" id="PTHR47163:SF3">
    <property type="entry name" value="PROTEIN CBG18017"/>
    <property type="match status" value="1"/>
</dbReference>
<keyword evidence="2" id="KW-1185">Reference proteome</keyword>